<evidence type="ECO:0000313" key="1">
    <source>
        <dbReference type="EMBL" id="MDO3677627.1"/>
    </source>
</evidence>
<comment type="caution">
    <text evidence="1">The sequence shown here is derived from an EMBL/GenBank/DDBJ whole genome shotgun (WGS) entry which is preliminary data.</text>
</comment>
<proteinExistence type="predicted"/>
<dbReference type="RefSeq" id="WP_302878361.1">
    <property type="nucleotide sequence ID" value="NZ_JAUMKJ010000012.1"/>
</dbReference>
<sequence>MSKKLQGNGLWESSRMMLPQHKEQSMSALPQTAPPTKKEFEMMRKSIILPVVLNIVEKKSIEVEMSSQTLKPLYSAAAKVLANTIRADVQQSKKDLVERNIRVFEDGKDDSLLYYHYVCRGHKDRFMMTKDFMRDEISMQIGVYAKNLIAALQKLVNNNR</sequence>
<organism evidence="1 2">
    <name type="scientific">Paenibacillus ehimensis</name>
    <dbReference type="NCBI Taxonomy" id="79264"/>
    <lineage>
        <taxon>Bacteria</taxon>
        <taxon>Bacillati</taxon>
        <taxon>Bacillota</taxon>
        <taxon>Bacilli</taxon>
        <taxon>Bacillales</taxon>
        <taxon>Paenibacillaceae</taxon>
        <taxon>Paenibacillus</taxon>
    </lineage>
</organism>
<keyword evidence="2" id="KW-1185">Reference proteome</keyword>
<name>A0ABT8V9N7_9BACL</name>
<reference evidence="1" key="1">
    <citation type="submission" date="2023-07" db="EMBL/GenBank/DDBJ databases">
        <authorList>
            <person name="Aktuganov G."/>
            <person name="Boyko T."/>
            <person name="Delegan Y."/>
            <person name="Galimzianova N."/>
            <person name="Gilvanova E."/>
            <person name="Korobov V."/>
            <person name="Kuzmina L."/>
            <person name="Melentiev A."/>
            <person name="Milman P."/>
            <person name="Ryabova A."/>
            <person name="Stupak E."/>
            <person name="Yasakov T."/>
            <person name="Zharikova N."/>
            <person name="Zhurenko E."/>
        </authorList>
    </citation>
    <scope>NUCLEOTIDE SEQUENCE</scope>
    <source>
        <strain evidence="1">IB-739</strain>
    </source>
</reference>
<dbReference type="EMBL" id="JAUMKJ010000012">
    <property type="protein sequence ID" value="MDO3677627.1"/>
    <property type="molecule type" value="Genomic_DNA"/>
</dbReference>
<dbReference type="Pfam" id="PF26325">
    <property type="entry name" value="YhjD"/>
    <property type="match status" value="1"/>
</dbReference>
<dbReference type="Proteomes" id="UP001168883">
    <property type="component" value="Unassembled WGS sequence"/>
</dbReference>
<evidence type="ECO:0000313" key="2">
    <source>
        <dbReference type="Proteomes" id="UP001168883"/>
    </source>
</evidence>
<dbReference type="InterPro" id="IPR058600">
    <property type="entry name" value="YhjD-like"/>
</dbReference>
<accession>A0ABT8V9N7</accession>
<protein>
    <submittedName>
        <fullName evidence="1">Uncharacterized protein</fullName>
    </submittedName>
</protein>
<gene>
    <name evidence="1" type="ORF">Q3C12_11505</name>
</gene>